<proteinExistence type="predicted"/>
<evidence type="ECO:0000313" key="1">
    <source>
        <dbReference type="EMBL" id="KAJ0027154.1"/>
    </source>
</evidence>
<evidence type="ECO:0000313" key="2">
    <source>
        <dbReference type="Proteomes" id="UP001163603"/>
    </source>
</evidence>
<comment type="caution">
    <text evidence="1">The sequence shown here is derived from an EMBL/GenBank/DDBJ whole genome shotgun (WGS) entry which is preliminary data.</text>
</comment>
<protein>
    <submittedName>
        <fullName evidence="1">Uncharacterized protein</fullName>
    </submittedName>
</protein>
<accession>A0ACC0Y1X8</accession>
<name>A0ACC0Y1X8_9ROSI</name>
<dbReference type="Proteomes" id="UP001163603">
    <property type="component" value="Chromosome 9"/>
</dbReference>
<dbReference type="EMBL" id="CM047744">
    <property type="protein sequence ID" value="KAJ0027154.1"/>
    <property type="molecule type" value="Genomic_DNA"/>
</dbReference>
<gene>
    <name evidence="1" type="ORF">Pint_36668</name>
</gene>
<organism evidence="1 2">
    <name type="scientific">Pistacia integerrima</name>
    <dbReference type="NCBI Taxonomy" id="434235"/>
    <lineage>
        <taxon>Eukaryota</taxon>
        <taxon>Viridiplantae</taxon>
        <taxon>Streptophyta</taxon>
        <taxon>Embryophyta</taxon>
        <taxon>Tracheophyta</taxon>
        <taxon>Spermatophyta</taxon>
        <taxon>Magnoliopsida</taxon>
        <taxon>eudicotyledons</taxon>
        <taxon>Gunneridae</taxon>
        <taxon>Pentapetalae</taxon>
        <taxon>rosids</taxon>
        <taxon>malvids</taxon>
        <taxon>Sapindales</taxon>
        <taxon>Anacardiaceae</taxon>
        <taxon>Pistacia</taxon>
    </lineage>
</organism>
<sequence length="417" mass="46720">MKKAELVLIPSPGISHLVPSIEFAKRLLDRDDRFSITVLVIPKSLTGSSEYTQSLPASDTRIRFINLPVVETPSLEKSEVSKEKLVADHRESNKPYVKEAIIKNVLSNSDSVPLAGMVFDMFCSSMVDVGKELGVPSHLFFTCNAACLALMLYLPGRDDEGVIPGYVNQVPSKVWPLFLFNKYGGYESFVKHGRRFKETKGIIVNTYSELEADAVKCLMNDFEDGDVPSVYTVGPLIDMKGENDDSERDGIMKWLEDQPDSSVVFLCFGSQGSFGEDQVKQIALGLEKCGHRFLRSLRKPPPNDKIGEVLPNGFLERTKKMGTVEGFVSHCGWNSILESLWFGVPIVTWPMYAEQQINAFQMVKDLGLGVELRLDYRNTSGEVVLGDEIASAIKCVMESDNEVRRRSKRRMKRADQR</sequence>
<keyword evidence="2" id="KW-1185">Reference proteome</keyword>
<reference evidence="2" key="1">
    <citation type="journal article" date="2023" name="G3 (Bethesda)">
        <title>Genome assembly and association tests identify interacting loci associated with vigor, precocity, and sex in interspecific pistachio rootstocks.</title>
        <authorList>
            <person name="Palmer W."/>
            <person name="Jacygrad E."/>
            <person name="Sagayaradj S."/>
            <person name="Cavanaugh K."/>
            <person name="Han R."/>
            <person name="Bertier L."/>
            <person name="Beede B."/>
            <person name="Kafkas S."/>
            <person name="Golino D."/>
            <person name="Preece J."/>
            <person name="Michelmore R."/>
        </authorList>
    </citation>
    <scope>NUCLEOTIDE SEQUENCE [LARGE SCALE GENOMIC DNA]</scope>
</reference>